<feature type="compositionally biased region" description="Pro residues" evidence="1">
    <location>
        <begin position="13"/>
        <end position="22"/>
    </location>
</feature>
<evidence type="ECO:0000313" key="4">
    <source>
        <dbReference type="Proteomes" id="UP000774570"/>
    </source>
</evidence>
<evidence type="ECO:0000313" key="3">
    <source>
        <dbReference type="EMBL" id="MBW8485806.1"/>
    </source>
</evidence>
<dbReference type="InterPro" id="IPR036890">
    <property type="entry name" value="HATPase_C_sf"/>
</dbReference>
<dbReference type="Proteomes" id="UP000774570">
    <property type="component" value="Unassembled WGS sequence"/>
</dbReference>
<proteinExistence type="predicted"/>
<dbReference type="InterPro" id="IPR037883">
    <property type="entry name" value="Knr4/Smi1-like_sf"/>
</dbReference>
<evidence type="ECO:0000256" key="1">
    <source>
        <dbReference type="SAM" id="MobiDB-lite"/>
    </source>
</evidence>
<gene>
    <name evidence="3" type="ORF">K1Y72_25735</name>
</gene>
<dbReference type="SMART" id="SM00860">
    <property type="entry name" value="SMI1_KNR4"/>
    <property type="match status" value="1"/>
</dbReference>
<dbReference type="Gene3D" id="3.40.1580.10">
    <property type="entry name" value="SMI1/KNR4-like"/>
    <property type="match status" value="1"/>
</dbReference>
<evidence type="ECO:0000259" key="2">
    <source>
        <dbReference type="SMART" id="SM00860"/>
    </source>
</evidence>
<feature type="domain" description="Knr4/Smi1-like" evidence="2">
    <location>
        <begin position="21"/>
        <end position="190"/>
    </location>
</feature>
<organism evidence="3 4">
    <name type="scientific">Actinomadura parmotrematis</name>
    <dbReference type="NCBI Taxonomy" id="2864039"/>
    <lineage>
        <taxon>Bacteria</taxon>
        <taxon>Bacillati</taxon>
        <taxon>Actinomycetota</taxon>
        <taxon>Actinomycetes</taxon>
        <taxon>Streptosporangiales</taxon>
        <taxon>Thermomonosporaceae</taxon>
        <taxon>Actinomadura</taxon>
    </lineage>
</organism>
<dbReference type="EMBL" id="JAIBOA010000018">
    <property type="protein sequence ID" value="MBW8485806.1"/>
    <property type="molecule type" value="Genomic_DNA"/>
</dbReference>
<dbReference type="InterPro" id="IPR018958">
    <property type="entry name" value="Knr4/Smi1-like_dom"/>
</dbReference>
<dbReference type="Pfam" id="PF09346">
    <property type="entry name" value="SMI1_KNR4"/>
    <property type="match status" value="1"/>
</dbReference>
<sequence>MPRKFPRRRNRPAPAPPPPPPLTESEVVEAERDLGIAFPPEYREYLLNVSAGGEVETLYRSSEGWRWQGRYNRGTELQEPFPHPDSWAEYELELFDRHPEPEDFPSTEAFEAACESWRQEAWAFELWQVAGTFVARSHGCTFNTRMAVSGPLAGTMWWEDLGCAGEIVPLSLDYSTDPPLPMTFREWLDPRGGLMGAEAPMAAAALTAPPPMTTRSPSVDLRRVAQWKRSHCATRRKSTGADQMVTTSDCCSLWHRAYRRGGGRRALDPCGCRTSVRRSPCSWPTASSRTGARGAGGAASATARRCRSRFARPSGTCAPGIAAAPGTAVRLFLSEAGPVVEVRDRSEKPPVVQPLRLHGASGRGLAMVQMIAAAWGCNPLASGGKAVYAVLRTDYASS</sequence>
<comment type="caution">
    <text evidence="3">The sequence shown here is derived from an EMBL/GenBank/DDBJ whole genome shotgun (WGS) entry which is preliminary data.</text>
</comment>
<keyword evidence="4" id="KW-1185">Reference proteome</keyword>
<reference evidence="3 4" key="1">
    <citation type="submission" date="2021-07" db="EMBL/GenBank/DDBJ databases">
        <title>Actinomadura sp. PM05-2 isolated from lichen.</title>
        <authorList>
            <person name="Somphong A."/>
            <person name="Phongsopitanun W."/>
            <person name="Tanasupawat S."/>
            <person name="Peongsungnone V."/>
        </authorList>
    </citation>
    <scope>NUCLEOTIDE SEQUENCE [LARGE SCALE GENOMIC DNA]</scope>
    <source>
        <strain evidence="3 4">PM05-2</strain>
    </source>
</reference>
<dbReference type="SUPFAM" id="SSF160631">
    <property type="entry name" value="SMI1/KNR4-like"/>
    <property type="match status" value="1"/>
</dbReference>
<dbReference type="RefSeq" id="WP_220169037.1">
    <property type="nucleotide sequence ID" value="NZ_JAIBOA010000018.1"/>
</dbReference>
<accession>A0ABS7FZS8</accession>
<feature type="compositionally biased region" description="Basic residues" evidence="1">
    <location>
        <begin position="1"/>
        <end position="11"/>
    </location>
</feature>
<name>A0ABS7FZS8_9ACTN</name>
<feature type="region of interest" description="Disordered" evidence="1">
    <location>
        <begin position="1"/>
        <end position="27"/>
    </location>
</feature>
<protein>
    <recommendedName>
        <fullName evidence="2">Knr4/Smi1-like domain-containing protein</fullName>
    </recommendedName>
</protein>
<dbReference type="Gene3D" id="3.30.565.10">
    <property type="entry name" value="Histidine kinase-like ATPase, C-terminal domain"/>
    <property type="match status" value="1"/>
</dbReference>